<sequence>MRFGRSHWCRSTPDLEHRSMNFNHNRSTASPDHQSMTPTESTASCSAVRIMTHEEFAARHPCLSPINRHAPLAYRVQLQKIDVAHLNALRPQPKPSDNPPETTSTHSEYAAELMEVDKAPMWRNLRKRKENVAKHLKRGANEKEIENDDSWQAVKHEKLQEGDFDVESSMSFSESHWCLSTPEFEHRSTNFNQNRSTASPEHRSTTPTESTTSCNVVRIMTLEDFAARHPHPPSPVYVNIDRQTAPAIDRQHIARLNALRPQPKPSANPPETTNTHLEDAAEPMEVDKAPMRRTLRKRKKKVAKHLKRGANEKEMERLIAACHCGAEYETEYSVSIKTHTPTSIDSASQKSIDNHLEESIDSSPDDWENDYYNPTMAVHTAIPTKDTLHTEEYDEDFEEERATEYRGICTEEDRLLHHSSWTRNATSIDRTVLTSIDAPHHQTNHKRASTDIAYYPSIDEGVDRAQEGNYSIGSWADDRYQESYAVETTVHELGTDELHEGFTTEELLNHHERSDTDSLFAEACGRGTRFYRPFTRAKLPSIDIKASTSIDIRSQPLSTVREKAKQNNKYLTPDEFGIFRDPEGYARAIDGHALDDHGHARDVDGHIFRVSKDDIKSLLERASMDEHSYLCLPEHARLFTQTKLVPEIYSKDEINEMLYGVCGAQGKNEDDFQIKLDGVYYPLNDNISWLTTCMEEMRDLPKSIDDDPSPLNPMKSQPDSCTRAEIDQMVEEIYKTLGAAEERLDKRCDDIYFPWDITISSLTSQTEAMQREMVEMQRYIARRPEASTSINRHINISTTSHRRTSIDEAPPTNRRRLVPNVKSDMLDTNNHGEEIAYATLVRHQFKLECLGDRLQRIENTTASMKDKWRRGDKAMRDFTGTWFNKSREELETCFPAST</sequence>
<organism evidence="2 3">
    <name type="scientific">Brassica cretica</name>
    <name type="common">Mustard</name>
    <dbReference type="NCBI Taxonomy" id="69181"/>
    <lineage>
        <taxon>Eukaryota</taxon>
        <taxon>Viridiplantae</taxon>
        <taxon>Streptophyta</taxon>
        <taxon>Embryophyta</taxon>
        <taxon>Tracheophyta</taxon>
        <taxon>Spermatophyta</taxon>
        <taxon>Magnoliopsida</taxon>
        <taxon>eudicotyledons</taxon>
        <taxon>Gunneridae</taxon>
        <taxon>Pentapetalae</taxon>
        <taxon>rosids</taxon>
        <taxon>malvids</taxon>
        <taxon>Brassicales</taxon>
        <taxon>Brassicaceae</taxon>
        <taxon>Brassiceae</taxon>
        <taxon>Brassica</taxon>
    </lineage>
</organism>
<feature type="region of interest" description="Disordered" evidence="1">
    <location>
        <begin position="19"/>
        <end position="43"/>
    </location>
</feature>
<gene>
    <name evidence="2" type="ORF">DY000_02053310</name>
</gene>
<protein>
    <submittedName>
        <fullName evidence="2">Uncharacterized protein</fullName>
    </submittedName>
</protein>
<evidence type="ECO:0000313" key="2">
    <source>
        <dbReference type="EMBL" id="KAF3497092.1"/>
    </source>
</evidence>
<evidence type="ECO:0000313" key="3">
    <source>
        <dbReference type="Proteomes" id="UP000266723"/>
    </source>
</evidence>
<proteinExistence type="predicted"/>
<reference evidence="2 3" key="1">
    <citation type="journal article" date="2020" name="BMC Genomics">
        <title>Intraspecific diversification of the crop wild relative Brassica cretica Lam. using demographic model selection.</title>
        <authorList>
            <person name="Kioukis A."/>
            <person name="Michalopoulou V.A."/>
            <person name="Briers L."/>
            <person name="Pirintsos S."/>
            <person name="Studholme D.J."/>
            <person name="Pavlidis P."/>
            <person name="Sarris P.F."/>
        </authorList>
    </citation>
    <scope>NUCLEOTIDE SEQUENCE [LARGE SCALE GENOMIC DNA]</scope>
    <source>
        <strain evidence="3">cv. PFS-1207/04</strain>
    </source>
</reference>
<evidence type="ECO:0000256" key="1">
    <source>
        <dbReference type="SAM" id="MobiDB-lite"/>
    </source>
</evidence>
<keyword evidence="3" id="KW-1185">Reference proteome</keyword>
<feature type="compositionally biased region" description="Polar residues" evidence="1">
    <location>
        <begin position="20"/>
        <end position="43"/>
    </location>
</feature>
<accession>A0ABQ7AHE9</accession>
<dbReference type="Proteomes" id="UP000266723">
    <property type="component" value="Unassembled WGS sequence"/>
</dbReference>
<name>A0ABQ7AHE9_BRACR</name>
<comment type="caution">
    <text evidence="2">The sequence shown here is derived from an EMBL/GenBank/DDBJ whole genome shotgun (WGS) entry which is preliminary data.</text>
</comment>
<dbReference type="EMBL" id="QGKV02002055">
    <property type="protein sequence ID" value="KAF3497092.1"/>
    <property type="molecule type" value="Genomic_DNA"/>
</dbReference>
<feature type="region of interest" description="Disordered" evidence="1">
    <location>
        <begin position="190"/>
        <end position="211"/>
    </location>
</feature>